<feature type="transmembrane region" description="Helical" evidence="1">
    <location>
        <begin position="54"/>
        <end position="75"/>
    </location>
</feature>
<accession>F8L4Q2</accession>
<evidence type="ECO:0000313" key="2">
    <source>
        <dbReference type="EMBL" id="CCB88355.1"/>
    </source>
</evidence>
<organism evidence="2 3">
    <name type="scientific">Simkania negevensis (strain ATCC VR-1471 / DSM 27360 / Z)</name>
    <dbReference type="NCBI Taxonomy" id="331113"/>
    <lineage>
        <taxon>Bacteria</taxon>
        <taxon>Pseudomonadati</taxon>
        <taxon>Chlamydiota</taxon>
        <taxon>Chlamydiia</taxon>
        <taxon>Parachlamydiales</taxon>
        <taxon>Simkaniaceae</taxon>
        <taxon>Simkania</taxon>
    </lineage>
</organism>
<dbReference type="HOGENOM" id="CLU_144740_0_0_0"/>
<reference key="1">
    <citation type="journal article" date="2011" name="Mol. Biol. Evol.">
        <title>Unity in variety -- the pan-genome of the Chlamydiae.</title>
        <authorList>
            <person name="Collingro A."/>
            <person name="Tischler P."/>
            <person name="Weinmaier T."/>
            <person name="Penz T."/>
            <person name="Heinz E."/>
            <person name="Brunham R.C."/>
            <person name="Read T.D."/>
            <person name="Bavoil P.M."/>
            <person name="Sachse K."/>
            <person name="Kahane S."/>
            <person name="Friedman M.G."/>
            <person name="Rattei T."/>
            <person name="Myers G.S.A."/>
            <person name="Horn M."/>
        </authorList>
    </citation>
    <scope>NUCLEOTIDE SEQUENCE</scope>
    <source>
        <strain>Z</strain>
    </source>
</reference>
<dbReference type="KEGG" id="sng:SNE_A04780"/>
<keyword evidence="1" id="KW-0472">Membrane</keyword>
<sequence length="131" mass="14639">MKKQFSIITLILSTSTWVCCVLPILITIIAGAGAVSTLVSIFPWLVPVTKHKDWIFIIVGILLLANGLFIYIPSFKKECPVDKREACQTVKGWTKVIYWVAVAIYLIGAFTAYLLTPLALVMCRYLGFEQP</sequence>
<evidence type="ECO:0000256" key="1">
    <source>
        <dbReference type="SAM" id="Phobius"/>
    </source>
</evidence>
<keyword evidence="1" id="KW-0812">Transmembrane</keyword>
<dbReference type="AlphaFoldDB" id="F8L4Q2"/>
<dbReference type="eggNOG" id="ENOG5032UB8">
    <property type="taxonomic scope" value="Bacteria"/>
</dbReference>
<reference evidence="2 3" key="2">
    <citation type="journal article" date="2011" name="Mol. Biol. Evol.">
        <title>Unity in variety--the pan-genome of the Chlamydiae.</title>
        <authorList>
            <person name="Collingro A."/>
            <person name="Tischler P."/>
            <person name="Weinmaier T."/>
            <person name="Penz T."/>
            <person name="Heinz E."/>
            <person name="Brunham R.C."/>
            <person name="Read T.D."/>
            <person name="Bavoil P.M."/>
            <person name="Sachse K."/>
            <person name="Kahane S."/>
            <person name="Friedman M.G."/>
            <person name="Rattei T."/>
            <person name="Myers G.S."/>
            <person name="Horn M."/>
        </authorList>
    </citation>
    <scope>NUCLEOTIDE SEQUENCE [LARGE SCALE GENOMIC DNA]</scope>
    <source>
        <strain evidence="3">ATCC VR-1471 / Z</strain>
    </source>
</reference>
<evidence type="ECO:0000313" key="3">
    <source>
        <dbReference type="Proteomes" id="UP000000496"/>
    </source>
</evidence>
<proteinExistence type="predicted"/>
<dbReference type="STRING" id="331113.SNE_A04780"/>
<dbReference type="EMBL" id="FR872582">
    <property type="protein sequence ID" value="CCB88355.1"/>
    <property type="molecule type" value="Genomic_DNA"/>
</dbReference>
<feature type="transmembrane region" description="Helical" evidence="1">
    <location>
        <begin position="7"/>
        <end position="34"/>
    </location>
</feature>
<gene>
    <name evidence="2" type="ordered locus">SNE_A04780</name>
</gene>
<protein>
    <submittedName>
        <fullName evidence="2">Membrane protein</fullName>
    </submittedName>
</protein>
<keyword evidence="3" id="KW-1185">Reference proteome</keyword>
<dbReference type="OrthoDB" id="838350at2"/>
<feature type="transmembrane region" description="Helical" evidence="1">
    <location>
        <begin position="96"/>
        <end position="115"/>
    </location>
</feature>
<keyword evidence="1" id="KW-1133">Transmembrane helix</keyword>
<dbReference type="Proteomes" id="UP000000496">
    <property type="component" value="Chromosome gsn.131"/>
</dbReference>
<name>F8L4Q2_SIMNZ</name>
<dbReference type="RefSeq" id="WP_013942822.1">
    <property type="nucleotide sequence ID" value="NC_015713.1"/>
</dbReference>